<sequence length="358" mass="40698">MSDRRNEERLLSVAAKRALDAYQGHLHADSGNSFLFNWSDSDRFEAFVTQRGVGEFEISASVEIARQTIDLWDLALATKTLIDGSGNRLAIASPDGFPPIEELAVRSLTWMCLHEMMHAHLGHLDLIGRAHLAEFEKAEDGKKTKAGRPQWVEELDTDHRALVRPCLELQADNDASALLLGDLTEEGWIAFRIDAACIFVMMALMDRTEKQHPSEQRFYPLVATRFFTLFSQLFQYWLYEDAELVERDGESLVVSARSRDTDGFMRFAKEVLALSLNDLITIALFADAREFIDDMGQGKPFFADLYAIQYAENLNDAVLETRAAQEWRRLYGVNEAIMRLSGLREDRPTLSADRSRPR</sequence>
<dbReference type="Proteomes" id="UP000246132">
    <property type="component" value="Unassembled WGS sequence"/>
</dbReference>
<proteinExistence type="predicted"/>
<dbReference type="EMBL" id="QFWV02000001">
    <property type="protein sequence ID" value="RKF08438.1"/>
    <property type="molecule type" value="Genomic_DNA"/>
</dbReference>
<evidence type="ECO:0000313" key="1">
    <source>
        <dbReference type="EMBL" id="RKF08438.1"/>
    </source>
</evidence>
<dbReference type="RefSeq" id="WP_109768697.1">
    <property type="nucleotide sequence ID" value="NZ_QFWV02000001.1"/>
</dbReference>
<reference evidence="1 2" key="1">
    <citation type="journal article" date="2018" name="Int. J. Syst. Bacteriol.">
        <title>Oceaniradius stylonemae gen. nov., sp. nov., isolated from a red alga, Stylonema cornu-cervi.</title>
        <authorList>
            <person name="Jeong S."/>
        </authorList>
    </citation>
    <scope>NUCLEOTIDE SEQUENCE [LARGE SCALE GENOMIC DNA]</scope>
    <source>
        <strain evidence="1 2">StC1</strain>
    </source>
</reference>
<keyword evidence="2" id="KW-1185">Reference proteome</keyword>
<name>A0A3A8AGF0_9HYPH</name>
<organism evidence="1 2">
    <name type="scientific">Oceaniradius stylonematis</name>
    <dbReference type="NCBI Taxonomy" id="2184161"/>
    <lineage>
        <taxon>Bacteria</taxon>
        <taxon>Pseudomonadati</taxon>
        <taxon>Pseudomonadota</taxon>
        <taxon>Alphaproteobacteria</taxon>
        <taxon>Hyphomicrobiales</taxon>
        <taxon>Ahrensiaceae</taxon>
        <taxon>Oceaniradius</taxon>
    </lineage>
</organism>
<dbReference type="AlphaFoldDB" id="A0A3A8AGF0"/>
<protein>
    <submittedName>
        <fullName evidence="1">Uncharacterized protein</fullName>
    </submittedName>
</protein>
<dbReference type="OrthoDB" id="7668199at2"/>
<evidence type="ECO:0000313" key="2">
    <source>
        <dbReference type="Proteomes" id="UP000246132"/>
    </source>
</evidence>
<gene>
    <name evidence="1" type="ORF">DEM25_000045</name>
</gene>
<comment type="caution">
    <text evidence="1">The sequence shown here is derived from an EMBL/GenBank/DDBJ whole genome shotgun (WGS) entry which is preliminary data.</text>
</comment>
<accession>A0A3A8AGF0</accession>